<dbReference type="PANTHER" id="PTHR40057:SF1">
    <property type="entry name" value="SLR1162 PROTEIN"/>
    <property type="match status" value="1"/>
</dbReference>
<keyword evidence="1" id="KW-1133">Transmembrane helix</keyword>
<keyword evidence="3" id="KW-0503">Monooxygenase</keyword>
<proteinExistence type="predicted"/>
<dbReference type="EMBL" id="QBML01000012">
    <property type="protein sequence ID" value="PZO41129.1"/>
    <property type="molecule type" value="Genomic_DNA"/>
</dbReference>
<feature type="domain" description="ABM" evidence="2">
    <location>
        <begin position="19"/>
        <end position="86"/>
    </location>
</feature>
<evidence type="ECO:0000313" key="3">
    <source>
        <dbReference type="EMBL" id="PZO41129.1"/>
    </source>
</evidence>
<dbReference type="InterPro" id="IPR011008">
    <property type="entry name" value="Dimeric_a/b-barrel"/>
</dbReference>
<protein>
    <submittedName>
        <fullName evidence="3">Antibiotic biosynthesis monooxygenase</fullName>
    </submittedName>
</protein>
<dbReference type="InterPro" id="IPR007138">
    <property type="entry name" value="ABM_dom"/>
</dbReference>
<evidence type="ECO:0000256" key="1">
    <source>
        <dbReference type="SAM" id="Phobius"/>
    </source>
</evidence>
<dbReference type="SUPFAM" id="SSF54909">
    <property type="entry name" value="Dimeric alpha+beta barrel"/>
    <property type="match status" value="1"/>
</dbReference>
<reference evidence="3 4" key="1">
    <citation type="submission" date="2018-04" db="EMBL/GenBank/DDBJ databases">
        <authorList>
            <person name="Go L.Y."/>
            <person name="Mitchell J.A."/>
        </authorList>
    </citation>
    <scope>NUCLEOTIDE SEQUENCE [LARGE SCALE GENOMIC DNA]</scope>
    <source>
        <strain evidence="3">ULC066bin1</strain>
    </source>
</reference>
<keyword evidence="1" id="KW-0812">Transmembrane</keyword>
<feature type="transmembrane region" description="Helical" evidence="1">
    <location>
        <begin position="155"/>
        <end position="186"/>
    </location>
</feature>
<dbReference type="AlphaFoldDB" id="A0A2W4WGR7"/>
<dbReference type="Gene3D" id="3.30.70.100">
    <property type="match status" value="1"/>
</dbReference>
<feature type="transmembrane region" description="Helical" evidence="1">
    <location>
        <begin position="127"/>
        <end position="149"/>
    </location>
</feature>
<dbReference type="Pfam" id="PF03992">
    <property type="entry name" value="ABM"/>
    <property type="match status" value="1"/>
</dbReference>
<dbReference type="Proteomes" id="UP000249467">
    <property type="component" value="Unassembled WGS sequence"/>
</dbReference>
<dbReference type="PANTHER" id="PTHR40057">
    <property type="entry name" value="SLR1162 PROTEIN"/>
    <property type="match status" value="1"/>
</dbReference>
<evidence type="ECO:0000259" key="2">
    <source>
        <dbReference type="Pfam" id="PF03992"/>
    </source>
</evidence>
<accession>A0A2W4WGR7</accession>
<comment type="caution">
    <text evidence="3">The sequence shown here is derived from an EMBL/GenBank/DDBJ whole genome shotgun (WGS) entry which is preliminary data.</text>
</comment>
<reference evidence="3 4" key="2">
    <citation type="submission" date="2018-06" db="EMBL/GenBank/DDBJ databases">
        <title>Metagenomic assembly of (sub)arctic Cyanobacteria and their associated microbiome from non-axenic cultures.</title>
        <authorList>
            <person name="Baurain D."/>
        </authorList>
    </citation>
    <scope>NUCLEOTIDE SEQUENCE [LARGE SCALE GENOMIC DNA]</scope>
    <source>
        <strain evidence="3">ULC066bin1</strain>
    </source>
</reference>
<dbReference type="GO" id="GO:0004497">
    <property type="term" value="F:monooxygenase activity"/>
    <property type="evidence" value="ECO:0007669"/>
    <property type="project" value="UniProtKB-KW"/>
</dbReference>
<sequence>MQAPRQHSDPITLVISEVVEPNLIEEYEDWTKGINQSAQQFEGFMGVEVIRPRDRQYPEYVVIVKFDNYEHCKDWLTSSVYRQWMQRSQEFISTRSQQHQPSGLELWFTLPKSTLPSPPQPAYYKQVIIGVIAVYPLILLANLILNPFLQGLPALLGLLISVIFISMLLTYPVMPYLTKILSFWLYPSTPKRPKRKRK</sequence>
<keyword evidence="3" id="KW-0560">Oxidoreductase</keyword>
<name>A0A2W4WGR7_9CYAN</name>
<organism evidence="3 4">
    <name type="scientific">Pseudanabaena frigida</name>
    <dbReference type="NCBI Taxonomy" id="945775"/>
    <lineage>
        <taxon>Bacteria</taxon>
        <taxon>Bacillati</taxon>
        <taxon>Cyanobacteriota</taxon>
        <taxon>Cyanophyceae</taxon>
        <taxon>Pseudanabaenales</taxon>
        <taxon>Pseudanabaenaceae</taxon>
        <taxon>Pseudanabaena</taxon>
    </lineage>
</organism>
<gene>
    <name evidence="3" type="ORF">DCF19_10340</name>
</gene>
<dbReference type="InterPro" id="IPR038762">
    <property type="entry name" value="ABM_predict"/>
</dbReference>
<evidence type="ECO:0000313" key="4">
    <source>
        <dbReference type="Proteomes" id="UP000249467"/>
    </source>
</evidence>
<keyword evidence="1" id="KW-0472">Membrane</keyword>